<gene>
    <name evidence="2" type="ORF">GCM10025778_11570</name>
</gene>
<dbReference type="RefSeq" id="WP_210099672.1">
    <property type="nucleotide sequence ID" value="NZ_BAABLK010000022.1"/>
</dbReference>
<dbReference type="Gene3D" id="3.40.50.1240">
    <property type="entry name" value="Phosphoglycerate mutase-like"/>
    <property type="match status" value="1"/>
</dbReference>
<dbReference type="Pfam" id="PF00300">
    <property type="entry name" value="His_Phos_1"/>
    <property type="match status" value="1"/>
</dbReference>
<feature type="region of interest" description="Disordered" evidence="1">
    <location>
        <begin position="1"/>
        <end position="20"/>
    </location>
</feature>
<evidence type="ECO:0000313" key="3">
    <source>
        <dbReference type="Proteomes" id="UP001501257"/>
    </source>
</evidence>
<name>A0ABP9TIN5_9MICC</name>
<organism evidence="2 3">
    <name type="scientific">Paeniglutamicibacter antarcticus</name>
    <dbReference type="NCBI Taxonomy" id="494023"/>
    <lineage>
        <taxon>Bacteria</taxon>
        <taxon>Bacillati</taxon>
        <taxon>Actinomycetota</taxon>
        <taxon>Actinomycetes</taxon>
        <taxon>Micrococcales</taxon>
        <taxon>Micrococcaceae</taxon>
        <taxon>Paeniglutamicibacter</taxon>
    </lineage>
</organism>
<protein>
    <recommendedName>
        <fullName evidence="4">Histidine phosphatase superfamily protein (Branch 1)</fullName>
    </recommendedName>
</protein>
<evidence type="ECO:0000256" key="1">
    <source>
        <dbReference type="SAM" id="MobiDB-lite"/>
    </source>
</evidence>
<evidence type="ECO:0008006" key="4">
    <source>
        <dbReference type="Google" id="ProtNLM"/>
    </source>
</evidence>
<dbReference type="InterPro" id="IPR029033">
    <property type="entry name" value="His_PPase_superfam"/>
</dbReference>
<accession>A0ABP9TIN5</accession>
<reference evidence="3" key="1">
    <citation type="journal article" date="2019" name="Int. J. Syst. Evol. Microbiol.">
        <title>The Global Catalogue of Microorganisms (GCM) 10K type strain sequencing project: providing services to taxonomists for standard genome sequencing and annotation.</title>
        <authorList>
            <consortium name="The Broad Institute Genomics Platform"/>
            <consortium name="The Broad Institute Genome Sequencing Center for Infectious Disease"/>
            <person name="Wu L."/>
            <person name="Ma J."/>
        </authorList>
    </citation>
    <scope>NUCLEOTIDE SEQUENCE [LARGE SCALE GENOMIC DNA]</scope>
    <source>
        <strain evidence="3">JCM 18952</strain>
    </source>
</reference>
<sequence length="89" mass="9441">MAPGVESISTVLSRARPASEEVADIAVGPVVIVTHDAVIRPLILALDTAITGLQEPTGCWNHLVRNDGLWTVQATGQKPRIEPPAPKQV</sequence>
<comment type="caution">
    <text evidence="2">The sequence shown here is derived from an EMBL/GenBank/DDBJ whole genome shotgun (WGS) entry which is preliminary data.</text>
</comment>
<proteinExistence type="predicted"/>
<dbReference type="Proteomes" id="UP001501257">
    <property type="component" value="Unassembled WGS sequence"/>
</dbReference>
<keyword evidence="3" id="KW-1185">Reference proteome</keyword>
<dbReference type="EMBL" id="BAABLK010000022">
    <property type="protein sequence ID" value="GAA5226624.1"/>
    <property type="molecule type" value="Genomic_DNA"/>
</dbReference>
<dbReference type="SUPFAM" id="SSF53254">
    <property type="entry name" value="Phosphoglycerate mutase-like"/>
    <property type="match status" value="1"/>
</dbReference>
<evidence type="ECO:0000313" key="2">
    <source>
        <dbReference type="EMBL" id="GAA5226624.1"/>
    </source>
</evidence>
<dbReference type="InterPro" id="IPR013078">
    <property type="entry name" value="His_Pase_superF_clade-1"/>
</dbReference>